<proteinExistence type="predicted"/>
<name>A0A6C0H6M5_9ZZZZ</name>
<organism evidence="1">
    <name type="scientific">viral metagenome</name>
    <dbReference type="NCBI Taxonomy" id="1070528"/>
    <lineage>
        <taxon>unclassified sequences</taxon>
        <taxon>metagenomes</taxon>
        <taxon>organismal metagenomes</taxon>
    </lineage>
</organism>
<sequence length="212" mass="25108">MEYYLLFFLIFFLIFYFLYQKNVKEGMENEEEQINTENTYDNYNHYDKSNQPIFYYSPTGNAYMKVLSNTNEKTIMLVYKNDVSIPFYYNDNDNIYEGPNNSTIVLYQDDSGNYLAEIKNENNNITVFTTIKPENIVKNNDRDILSNNEKIEGILPSDIIPENKDLYILKTQIIPPVCNHPNIDYASFRKRNQQNKEKKYPKLYSNYTTAGN</sequence>
<accession>A0A6C0H6M5</accession>
<dbReference type="AlphaFoldDB" id="A0A6C0H6M5"/>
<dbReference type="EMBL" id="MN739887">
    <property type="protein sequence ID" value="QHT76030.1"/>
    <property type="molecule type" value="Genomic_DNA"/>
</dbReference>
<evidence type="ECO:0000313" key="1">
    <source>
        <dbReference type="EMBL" id="QHT76030.1"/>
    </source>
</evidence>
<protein>
    <submittedName>
        <fullName evidence="1">Uncharacterized protein</fullName>
    </submittedName>
</protein>
<reference evidence="1" key="1">
    <citation type="journal article" date="2020" name="Nature">
        <title>Giant virus diversity and host interactions through global metagenomics.</title>
        <authorList>
            <person name="Schulz F."/>
            <person name="Roux S."/>
            <person name="Paez-Espino D."/>
            <person name="Jungbluth S."/>
            <person name="Walsh D.A."/>
            <person name="Denef V.J."/>
            <person name="McMahon K.D."/>
            <person name="Konstantinidis K.T."/>
            <person name="Eloe-Fadrosh E.A."/>
            <person name="Kyrpides N.C."/>
            <person name="Woyke T."/>
        </authorList>
    </citation>
    <scope>NUCLEOTIDE SEQUENCE</scope>
    <source>
        <strain evidence="1">GVMAG-M-3300023179-71</strain>
    </source>
</reference>